<keyword evidence="11" id="KW-0325">Glycoprotein</keyword>
<evidence type="ECO:0000313" key="16">
    <source>
        <dbReference type="Proteomes" id="UP001153076"/>
    </source>
</evidence>
<dbReference type="Proteomes" id="UP001153076">
    <property type="component" value="Unassembled WGS sequence"/>
</dbReference>
<keyword evidence="4" id="KW-0433">Leucine-rich repeat</keyword>
<dbReference type="Pfam" id="PF00560">
    <property type="entry name" value="LRR_1"/>
    <property type="match status" value="3"/>
</dbReference>
<dbReference type="Pfam" id="PF23598">
    <property type="entry name" value="LRR_14"/>
    <property type="match status" value="1"/>
</dbReference>
<evidence type="ECO:0000256" key="3">
    <source>
        <dbReference type="ARBA" id="ARBA00022475"/>
    </source>
</evidence>
<feature type="signal peptide" evidence="12">
    <location>
        <begin position="1"/>
        <end position="24"/>
    </location>
</feature>
<dbReference type="FunFam" id="3.80.10.10:FF:000041">
    <property type="entry name" value="LRR receptor-like serine/threonine-protein kinase ERECTA"/>
    <property type="match status" value="2"/>
</dbReference>
<dbReference type="Gene3D" id="3.80.10.10">
    <property type="entry name" value="Ribonuclease Inhibitor"/>
    <property type="match status" value="6"/>
</dbReference>
<reference evidence="15" key="1">
    <citation type="submission" date="2022-04" db="EMBL/GenBank/DDBJ databases">
        <title>Carnegiea gigantea Genome sequencing and assembly v2.</title>
        <authorList>
            <person name="Copetti D."/>
            <person name="Sanderson M.J."/>
            <person name="Burquez A."/>
            <person name="Wojciechowski M.F."/>
        </authorList>
    </citation>
    <scope>NUCLEOTIDE SEQUENCE</scope>
    <source>
        <strain evidence="15">SGP5-SGP5p</strain>
        <tissue evidence="15">Aerial part</tissue>
    </source>
</reference>
<keyword evidence="10" id="KW-0675">Receptor</keyword>
<evidence type="ECO:0000256" key="9">
    <source>
        <dbReference type="ARBA" id="ARBA00023136"/>
    </source>
</evidence>
<accession>A0A9Q1QQU6</accession>
<evidence type="ECO:0000256" key="8">
    <source>
        <dbReference type="ARBA" id="ARBA00022989"/>
    </source>
</evidence>
<comment type="similarity">
    <text evidence="2">Belongs to the RLP family.</text>
</comment>
<comment type="caution">
    <text evidence="15">The sequence shown here is derived from an EMBL/GenBank/DDBJ whole genome shotgun (WGS) entry which is preliminary data.</text>
</comment>
<keyword evidence="8" id="KW-1133">Transmembrane helix</keyword>
<dbReference type="SUPFAM" id="SSF52058">
    <property type="entry name" value="L domain-like"/>
    <property type="match status" value="3"/>
</dbReference>
<evidence type="ECO:0000259" key="13">
    <source>
        <dbReference type="Pfam" id="PF08263"/>
    </source>
</evidence>
<keyword evidence="9" id="KW-0472">Membrane</keyword>
<evidence type="ECO:0000256" key="12">
    <source>
        <dbReference type="SAM" id="SignalP"/>
    </source>
</evidence>
<keyword evidence="3" id="KW-1003">Cell membrane</keyword>
<evidence type="ECO:0000256" key="2">
    <source>
        <dbReference type="ARBA" id="ARBA00009592"/>
    </source>
</evidence>
<dbReference type="PANTHER" id="PTHR48061">
    <property type="entry name" value="LEUCINE-RICH REPEAT RECEPTOR PROTEIN KINASE EMS1-LIKE-RELATED"/>
    <property type="match status" value="1"/>
</dbReference>
<keyword evidence="5" id="KW-0812">Transmembrane</keyword>
<keyword evidence="16" id="KW-1185">Reference proteome</keyword>
<evidence type="ECO:0000256" key="4">
    <source>
        <dbReference type="ARBA" id="ARBA00022614"/>
    </source>
</evidence>
<sequence>MGSWSYQCLLFSVLLVNSVLPSYSCHDHERSALVQFKHSFIIDCSASFFPAAYPKVNSWGVHHHNADCCSWDGVYCNEETLHVIGLDLSSSCLYGSFPSNITLFNLTHLRHLSLSDNHFNLSEIPPKIGQFSKLVSLNLSDSAFNGQVPLAISNFSALSTLDLSNKHEDTKAGSQLKLQDPSLEKLVRNLTRLKELYLDQVDISSFVPDILANLTLLEIVSLQVCNLNGQFPTNVFHLPHLEMLYADGNTDLMGFLPEFQQNSPLKHLDLSVTSFHGELPSSIGELTNLEDLYLWECLFSGPLPSSLGNLTKLTTLDLGGSNAFSGDLPSSLINLTELHLLSLSHLQGRHETLISWLFNLNKLTSLSLDFINLWGEIPFIISNLTGLTELDLQNNGLTGGIPHWLMNLTQLNALRLSGNQLEGPIFSSGISQLENLDRLWLDHNRNLHGDFDAFLKLKFLRILNLAGVKLTFLGKNTANESVPKLNSLILKSCNLREFPPFLRSQDALEELDLGNNSIHGFIPRWFINITQETLYFLSLSNNLLTGFEQPMMFLPWSRLESLSLRGNQLQGSLPIPPRSMVVYQVSNNQLSGSIPPQICQAGLMNYFDASNNKLSGRIPDCMSQLSNALVILNLERNNLHGSIPATYPESCNLRWINLNGNRLEGSMPRSLANCENLEVLDVGHNHINDTFPSWLGGLSKLRILILRHNHFHGILGHPKVGHDFHSLHIIDLSNNFHTGDLPLAYLQNWDAMKDANESKSIAFGTRVEIYIRMPGHIDLSMLKYNYSITIANKGNDMQYARVLTVFRVIDFSSNYFTGRIPNFVGELRGLQVLNLSNNNLQGGIPLSLANITALESLDLSNNRLSGEIPQSLTQLTSLEVFNVSHNLLKGPIPQGRQFGTFDSSSFSGNLRLCGTPLSQKCGNAFEPPPAAITNDGPEEDSMLIDWIIRSLGCITGFAVGCALGKYFTDRNHEWFVETFQRTERGSRSRGRRTARPGLSEQAFQLSYGKMILLMMKGIMSCSNQERLALLQFQQSFIINCAVSDLSTAYPIVNSWGSQPHHRDCCLWDVVYGDEETGHVTELHNKRCREFVMSNVVEQIAGVKYNNLTSKGFMTEFCNCENLLLVPPGSPGKIKLVSPLGLPQQLVNYSYRDHDNGRKSTNT</sequence>
<organism evidence="15 16">
    <name type="scientific">Carnegiea gigantea</name>
    <dbReference type="NCBI Taxonomy" id="171969"/>
    <lineage>
        <taxon>Eukaryota</taxon>
        <taxon>Viridiplantae</taxon>
        <taxon>Streptophyta</taxon>
        <taxon>Embryophyta</taxon>
        <taxon>Tracheophyta</taxon>
        <taxon>Spermatophyta</taxon>
        <taxon>Magnoliopsida</taxon>
        <taxon>eudicotyledons</taxon>
        <taxon>Gunneridae</taxon>
        <taxon>Pentapetalae</taxon>
        <taxon>Caryophyllales</taxon>
        <taxon>Cactineae</taxon>
        <taxon>Cactaceae</taxon>
        <taxon>Cactoideae</taxon>
        <taxon>Echinocereeae</taxon>
        <taxon>Carnegiea</taxon>
    </lineage>
</organism>
<dbReference type="Pfam" id="PF13855">
    <property type="entry name" value="LRR_8"/>
    <property type="match status" value="2"/>
</dbReference>
<dbReference type="InterPro" id="IPR013210">
    <property type="entry name" value="LRR_N_plant-typ"/>
</dbReference>
<dbReference type="InterPro" id="IPR003591">
    <property type="entry name" value="Leu-rich_rpt_typical-subtyp"/>
</dbReference>
<feature type="domain" description="Leucine-rich repeat-containing N-terminal plant-type" evidence="13">
    <location>
        <begin position="1022"/>
        <end position="1070"/>
    </location>
</feature>
<comment type="subcellular location">
    <subcellularLocation>
        <location evidence="1">Cell membrane</location>
        <topology evidence="1">Single-pass type I membrane protein</topology>
    </subcellularLocation>
</comment>
<evidence type="ECO:0000256" key="5">
    <source>
        <dbReference type="ARBA" id="ARBA00022692"/>
    </source>
</evidence>
<evidence type="ECO:0000256" key="10">
    <source>
        <dbReference type="ARBA" id="ARBA00023170"/>
    </source>
</evidence>
<evidence type="ECO:0000256" key="11">
    <source>
        <dbReference type="ARBA" id="ARBA00023180"/>
    </source>
</evidence>
<dbReference type="InterPro" id="IPR046956">
    <property type="entry name" value="RLP23-like"/>
</dbReference>
<evidence type="ECO:0000256" key="1">
    <source>
        <dbReference type="ARBA" id="ARBA00004251"/>
    </source>
</evidence>
<dbReference type="Pfam" id="PF08263">
    <property type="entry name" value="LRRNT_2"/>
    <property type="match status" value="2"/>
</dbReference>
<dbReference type="AlphaFoldDB" id="A0A9Q1QQU6"/>
<evidence type="ECO:0008006" key="17">
    <source>
        <dbReference type="Google" id="ProtNLM"/>
    </source>
</evidence>
<evidence type="ECO:0000259" key="14">
    <source>
        <dbReference type="Pfam" id="PF23598"/>
    </source>
</evidence>
<dbReference type="GO" id="GO:0005886">
    <property type="term" value="C:plasma membrane"/>
    <property type="evidence" value="ECO:0007669"/>
    <property type="project" value="UniProtKB-SubCell"/>
</dbReference>
<dbReference type="SMART" id="SM00369">
    <property type="entry name" value="LRR_TYP"/>
    <property type="match status" value="9"/>
</dbReference>
<gene>
    <name evidence="15" type="ORF">Cgig2_004035</name>
</gene>
<evidence type="ECO:0000256" key="6">
    <source>
        <dbReference type="ARBA" id="ARBA00022729"/>
    </source>
</evidence>
<name>A0A9Q1QQU6_9CARY</name>
<dbReference type="InterPro" id="IPR001611">
    <property type="entry name" value="Leu-rich_rpt"/>
</dbReference>
<dbReference type="InterPro" id="IPR032675">
    <property type="entry name" value="LRR_dom_sf"/>
</dbReference>
<keyword evidence="6 12" id="KW-0732">Signal</keyword>
<protein>
    <recommendedName>
        <fullName evidence="17">Leucine-rich repeat-containing N-terminal plant-type domain-containing protein</fullName>
    </recommendedName>
</protein>
<dbReference type="EMBL" id="JAKOGI010000025">
    <property type="protein sequence ID" value="KAJ8448980.1"/>
    <property type="molecule type" value="Genomic_DNA"/>
</dbReference>
<dbReference type="PANTHER" id="PTHR48061:SF12">
    <property type="entry name" value="DISEASE RESISTANCE LIKE PROTEIN"/>
    <property type="match status" value="1"/>
</dbReference>
<dbReference type="PROSITE" id="PS51450">
    <property type="entry name" value="LRR"/>
    <property type="match status" value="1"/>
</dbReference>
<dbReference type="InterPro" id="IPR055414">
    <property type="entry name" value="LRR_R13L4/SHOC2-like"/>
</dbReference>
<dbReference type="OrthoDB" id="442066at2759"/>
<dbReference type="FunFam" id="3.80.10.10:FF:000213">
    <property type="entry name" value="Tyrosine-sulfated glycopeptide receptor 1"/>
    <property type="match status" value="1"/>
</dbReference>
<evidence type="ECO:0000313" key="15">
    <source>
        <dbReference type="EMBL" id="KAJ8448980.1"/>
    </source>
</evidence>
<keyword evidence="7" id="KW-0677">Repeat</keyword>
<feature type="domain" description="Disease resistance R13L4/SHOC-2-like LRR" evidence="14">
    <location>
        <begin position="264"/>
        <end position="370"/>
    </location>
</feature>
<dbReference type="SMART" id="SM00365">
    <property type="entry name" value="LRR_SD22"/>
    <property type="match status" value="7"/>
</dbReference>
<feature type="domain" description="Leucine-rich repeat-containing N-terminal plant-type" evidence="13">
    <location>
        <begin position="26"/>
        <end position="77"/>
    </location>
</feature>
<proteinExistence type="inferred from homology"/>
<evidence type="ECO:0000256" key="7">
    <source>
        <dbReference type="ARBA" id="ARBA00022737"/>
    </source>
</evidence>
<feature type="chain" id="PRO_5040342328" description="Leucine-rich repeat-containing N-terminal plant-type domain-containing protein" evidence="12">
    <location>
        <begin position="25"/>
        <end position="1162"/>
    </location>
</feature>